<dbReference type="SUPFAM" id="SSF48452">
    <property type="entry name" value="TPR-like"/>
    <property type="match status" value="1"/>
</dbReference>
<evidence type="ECO:0000259" key="7">
    <source>
        <dbReference type="Pfam" id="PF07219"/>
    </source>
</evidence>
<sequence>MVRVLLYLAVFACLAIGAVWLADRPGEVSVLWQGYRIETSVAIAAIGVVVLAMAAMLLWAVARFVLGLPSAFSFASRARRRARGFEAVSRGMVAIGAGDPIAAGRHATEARRFAGNEPLTLLLEAQAAQLSGDRGAAEAAFKTMLDKPETRVLGLRGLFVEAKRRGDMAAARAFADDAVRRSPSLAWANDALLDFHTNAGDWQAARTAVERRAALRLAEKAEAKRQRAVLLAAEALEAQGSEPEKALAAALEATKLAPGLTPAAALAGRMLAERGDIRKAAKLLEAAWKEVSHPDIAAAYLDVRPGDSAQDRLARAVTLAKLRPSDPEGVLALAGAAIHARDFARARETLKPLLAGGASVRACLLMAELEEAEHGAAGRVREWLSRATRAPRDAAWVADGLVSDTWMPVSPISGRLDAFVWTVPPATLGHHPQALDDVLADLDDSTPLIEARAEPVTTVESVTTLAAAPVKPSAVEEPKPEVQTKPEAQAKAVAETSVAEPAAKQEQKPEPKPEPKPELKPDLKPESKSESRPEPRQVAAEVLAPGPSAPASTSRAGHPTPVIFPVAHAPDDPGPEDVQPLEAKKSKFRLFG</sequence>
<evidence type="ECO:0000313" key="8">
    <source>
        <dbReference type="EMBL" id="SEG76166.1"/>
    </source>
</evidence>
<dbReference type="Pfam" id="PF07219">
    <property type="entry name" value="HemY_N"/>
    <property type="match status" value="1"/>
</dbReference>
<dbReference type="GO" id="GO:0016020">
    <property type="term" value="C:membrane"/>
    <property type="evidence" value="ECO:0007669"/>
    <property type="project" value="UniProtKB-SubCell"/>
</dbReference>
<evidence type="ECO:0000256" key="1">
    <source>
        <dbReference type="ARBA" id="ARBA00004370"/>
    </source>
</evidence>
<keyword evidence="3 6" id="KW-1133">Transmembrane helix</keyword>
<comment type="subcellular location">
    <subcellularLocation>
        <location evidence="1">Membrane</location>
    </subcellularLocation>
</comment>
<evidence type="ECO:0000256" key="4">
    <source>
        <dbReference type="ARBA" id="ARBA00023136"/>
    </source>
</evidence>
<reference evidence="8 9" key="1">
    <citation type="submission" date="2016-10" db="EMBL/GenBank/DDBJ databases">
        <authorList>
            <person name="de Groot N.N."/>
        </authorList>
    </citation>
    <scope>NUCLEOTIDE SEQUENCE [LARGE SCALE GENOMIC DNA]</scope>
    <source>
        <strain evidence="8 9">DSM 26656</strain>
    </source>
</reference>
<gene>
    <name evidence="8" type="ORF">SAMN04488115_11280</name>
</gene>
<dbReference type="InterPro" id="IPR016982">
    <property type="entry name" value="Mms48"/>
</dbReference>
<evidence type="ECO:0000313" key="9">
    <source>
        <dbReference type="Proteomes" id="UP000236743"/>
    </source>
</evidence>
<evidence type="ECO:0000256" key="6">
    <source>
        <dbReference type="SAM" id="Phobius"/>
    </source>
</evidence>
<dbReference type="Proteomes" id="UP000236743">
    <property type="component" value="Unassembled WGS sequence"/>
</dbReference>
<evidence type="ECO:0000256" key="3">
    <source>
        <dbReference type="ARBA" id="ARBA00022989"/>
    </source>
</evidence>
<dbReference type="Gene3D" id="1.25.40.10">
    <property type="entry name" value="Tetratricopeptide repeat domain"/>
    <property type="match status" value="1"/>
</dbReference>
<organism evidence="8 9">
    <name type="scientific">Bosea lathyri</name>
    <dbReference type="NCBI Taxonomy" id="1036778"/>
    <lineage>
        <taxon>Bacteria</taxon>
        <taxon>Pseudomonadati</taxon>
        <taxon>Pseudomonadota</taxon>
        <taxon>Alphaproteobacteria</taxon>
        <taxon>Hyphomicrobiales</taxon>
        <taxon>Boseaceae</taxon>
        <taxon>Bosea</taxon>
    </lineage>
</organism>
<protein>
    <submittedName>
        <fullName evidence="8">HemY protein</fullName>
    </submittedName>
</protein>
<dbReference type="AlphaFoldDB" id="A0A1H6CUT5"/>
<feature type="domain" description="HemY N-terminal" evidence="7">
    <location>
        <begin position="26"/>
        <end position="132"/>
    </location>
</feature>
<keyword evidence="2 6" id="KW-0812">Transmembrane</keyword>
<feature type="compositionally biased region" description="Basic and acidic residues" evidence="5">
    <location>
        <begin position="474"/>
        <end position="484"/>
    </location>
</feature>
<dbReference type="InterPro" id="IPR011990">
    <property type="entry name" value="TPR-like_helical_dom_sf"/>
</dbReference>
<feature type="compositionally biased region" description="Basic and acidic residues" evidence="5">
    <location>
        <begin position="503"/>
        <end position="535"/>
    </location>
</feature>
<keyword evidence="9" id="KW-1185">Reference proteome</keyword>
<dbReference type="EMBL" id="FNUY01000012">
    <property type="protein sequence ID" value="SEG76166.1"/>
    <property type="molecule type" value="Genomic_DNA"/>
</dbReference>
<feature type="transmembrane region" description="Helical" evidence="6">
    <location>
        <begin position="45"/>
        <end position="75"/>
    </location>
</feature>
<accession>A0A1H6CUT5</accession>
<feature type="region of interest" description="Disordered" evidence="5">
    <location>
        <begin position="468"/>
        <end position="592"/>
    </location>
</feature>
<keyword evidence="4 6" id="KW-0472">Membrane</keyword>
<evidence type="ECO:0000256" key="5">
    <source>
        <dbReference type="SAM" id="MobiDB-lite"/>
    </source>
</evidence>
<dbReference type="InterPro" id="IPR010817">
    <property type="entry name" value="HemY_N"/>
</dbReference>
<dbReference type="PIRSF" id="PIRSF031802">
    <property type="entry name" value="UCP031802"/>
    <property type="match status" value="1"/>
</dbReference>
<name>A0A1H6CUT5_9HYPH</name>
<evidence type="ECO:0000256" key="2">
    <source>
        <dbReference type="ARBA" id="ARBA00022692"/>
    </source>
</evidence>
<dbReference type="RefSeq" id="WP_103874952.1">
    <property type="nucleotide sequence ID" value="NZ_FNUY01000012.1"/>
</dbReference>
<proteinExistence type="predicted"/>
<dbReference type="OrthoDB" id="9798343at2"/>